<dbReference type="Proteomes" id="UP000790709">
    <property type="component" value="Unassembled WGS sequence"/>
</dbReference>
<accession>A0ACB8AW27</accession>
<comment type="caution">
    <text evidence="1">The sequence shown here is derived from an EMBL/GenBank/DDBJ whole genome shotgun (WGS) entry which is preliminary data.</text>
</comment>
<organism evidence="1 2">
    <name type="scientific">Leucogyrophana mollusca</name>
    <dbReference type="NCBI Taxonomy" id="85980"/>
    <lineage>
        <taxon>Eukaryota</taxon>
        <taxon>Fungi</taxon>
        <taxon>Dikarya</taxon>
        <taxon>Basidiomycota</taxon>
        <taxon>Agaricomycotina</taxon>
        <taxon>Agaricomycetes</taxon>
        <taxon>Agaricomycetidae</taxon>
        <taxon>Boletales</taxon>
        <taxon>Boletales incertae sedis</taxon>
        <taxon>Leucogyrophana</taxon>
    </lineage>
</organism>
<protein>
    <submittedName>
        <fullName evidence="1">DNA breaking-rejoining enzyme</fullName>
    </submittedName>
</protein>
<feature type="non-terminal residue" evidence="1">
    <location>
        <position position="1"/>
    </location>
</feature>
<evidence type="ECO:0000313" key="1">
    <source>
        <dbReference type="EMBL" id="KAH7917590.1"/>
    </source>
</evidence>
<reference evidence="1" key="1">
    <citation type="journal article" date="2021" name="New Phytol.">
        <title>Evolutionary innovations through gain and loss of genes in the ectomycorrhizal Boletales.</title>
        <authorList>
            <person name="Wu G."/>
            <person name="Miyauchi S."/>
            <person name="Morin E."/>
            <person name="Kuo A."/>
            <person name="Drula E."/>
            <person name="Varga T."/>
            <person name="Kohler A."/>
            <person name="Feng B."/>
            <person name="Cao Y."/>
            <person name="Lipzen A."/>
            <person name="Daum C."/>
            <person name="Hundley H."/>
            <person name="Pangilinan J."/>
            <person name="Johnson J."/>
            <person name="Barry K."/>
            <person name="LaButti K."/>
            <person name="Ng V."/>
            <person name="Ahrendt S."/>
            <person name="Min B."/>
            <person name="Choi I.G."/>
            <person name="Park H."/>
            <person name="Plett J.M."/>
            <person name="Magnuson J."/>
            <person name="Spatafora J.W."/>
            <person name="Nagy L.G."/>
            <person name="Henrissat B."/>
            <person name="Grigoriev I.V."/>
            <person name="Yang Z.L."/>
            <person name="Xu J."/>
            <person name="Martin F.M."/>
        </authorList>
    </citation>
    <scope>NUCLEOTIDE SEQUENCE</scope>
    <source>
        <strain evidence="1">KUC20120723A-06</strain>
    </source>
</reference>
<keyword evidence="2" id="KW-1185">Reference proteome</keyword>
<evidence type="ECO:0000313" key="2">
    <source>
        <dbReference type="Proteomes" id="UP000790709"/>
    </source>
</evidence>
<proteinExistence type="predicted"/>
<dbReference type="EMBL" id="MU267001">
    <property type="protein sequence ID" value="KAH7917590.1"/>
    <property type="molecule type" value="Genomic_DNA"/>
</dbReference>
<gene>
    <name evidence="1" type="ORF">BV22DRAFT_1026083</name>
</gene>
<sequence>SSLRPPCPASERIFRWRGVTSPPPQTIDNPFIRYLQDCANQASLRDTSNYGSGLRKFHLFCDIFSVAESNRLPASFELLHSFALWAPVSVGVVRKYLAAVRAWHIVQGWPPPLDEAAHSRINWSLRGLENLQGSRRKPPRPPITLAMLTALKSSLDLDDPFDACVWAQCACAFFGMMRFGEVAVPSRKAFSPSTHLTRKDAFFGRDLLGNRYCRLDLPAAKTARPGETQSVYLNVQGDWCPLAALENLARIVPAASDDPLFSWVDRRGEVRPMAKSRAIDRINAVLHAWGWGTAFGHSFRIGGASFFLAKKVEPEIVRIAGRWKSLAYETYIRAFEQISSRHLANLASQA</sequence>
<name>A0ACB8AW27_9AGAM</name>